<organism evidence="1 2">
    <name type="scientific">Pontibacter mucosus</name>
    <dbReference type="NCBI Taxonomy" id="1649266"/>
    <lineage>
        <taxon>Bacteria</taxon>
        <taxon>Pseudomonadati</taxon>
        <taxon>Bacteroidota</taxon>
        <taxon>Cytophagia</taxon>
        <taxon>Cytophagales</taxon>
        <taxon>Hymenobacteraceae</taxon>
        <taxon>Pontibacter</taxon>
    </lineage>
</organism>
<protein>
    <recommendedName>
        <fullName evidence="3">SpoIIAA-like protein</fullName>
    </recommendedName>
</protein>
<keyword evidence="2" id="KW-1185">Reference proteome</keyword>
<proteinExistence type="predicted"/>
<name>A0A2T5YEA4_9BACT</name>
<evidence type="ECO:0008006" key="3">
    <source>
        <dbReference type="Google" id="ProtNLM"/>
    </source>
</evidence>
<comment type="caution">
    <text evidence="1">The sequence shown here is derived from an EMBL/GenBank/DDBJ whole genome shotgun (WGS) entry which is preliminary data.</text>
</comment>
<evidence type="ECO:0000313" key="2">
    <source>
        <dbReference type="Proteomes" id="UP000244225"/>
    </source>
</evidence>
<dbReference type="Proteomes" id="UP000244225">
    <property type="component" value="Unassembled WGS sequence"/>
</dbReference>
<reference evidence="1 2" key="1">
    <citation type="submission" date="2018-04" db="EMBL/GenBank/DDBJ databases">
        <title>Genomic Encyclopedia of Archaeal and Bacterial Type Strains, Phase II (KMG-II): from individual species to whole genera.</title>
        <authorList>
            <person name="Goeker M."/>
        </authorList>
    </citation>
    <scope>NUCLEOTIDE SEQUENCE [LARGE SCALE GENOMIC DNA]</scope>
    <source>
        <strain evidence="1 2">DSM 100162</strain>
    </source>
</reference>
<evidence type="ECO:0000313" key="1">
    <source>
        <dbReference type="EMBL" id="PTX15040.1"/>
    </source>
</evidence>
<gene>
    <name evidence="1" type="ORF">C8N40_109138</name>
</gene>
<accession>A0A2T5YEA4</accession>
<sequence length="140" mass="16099">MILNNDLLFTTEYNPATDIIQVSVPNLSHFSQQELLHCVAELSDAIRIYHIQHVLLECTEVSGNTEGYIVLNKQLATALKKTETQHLARLQCPDAALEEVLQRFLYELETKEDMHYTIKTFLTKEEALYWLTNSRTMKGG</sequence>
<dbReference type="AlphaFoldDB" id="A0A2T5YEA4"/>
<dbReference type="EMBL" id="QBKI01000009">
    <property type="protein sequence ID" value="PTX15040.1"/>
    <property type="molecule type" value="Genomic_DNA"/>
</dbReference>